<feature type="compositionally biased region" description="Basic and acidic residues" evidence="1">
    <location>
        <begin position="99"/>
        <end position="111"/>
    </location>
</feature>
<dbReference type="EMBL" id="JBBPFD010000006">
    <property type="protein sequence ID" value="KAK7922203.1"/>
    <property type="molecule type" value="Genomic_DNA"/>
</dbReference>
<keyword evidence="3" id="KW-1185">Reference proteome</keyword>
<feature type="compositionally biased region" description="Low complexity" evidence="1">
    <location>
        <begin position="89"/>
        <end position="98"/>
    </location>
</feature>
<feature type="compositionally biased region" description="Low complexity" evidence="1">
    <location>
        <begin position="112"/>
        <end position="131"/>
    </location>
</feature>
<evidence type="ECO:0000256" key="1">
    <source>
        <dbReference type="SAM" id="MobiDB-lite"/>
    </source>
</evidence>
<feature type="compositionally biased region" description="Basic and acidic residues" evidence="1">
    <location>
        <begin position="145"/>
        <end position="169"/>
    </location>
</feature>
<protein>
    <submittedName>
        <fullName evidence="2">Uncharacterized protein</fullName>
    </submittedName>
</protein>
<feature type="compositionally biased region" description="Polar residues" evidence="1">
    <location>
        <begin position="134"/>
        <end position="144"/>
    </location>
</feature>
<dbReference type="Proteomes" id="UP001460270">
    <property type="component" value="Unassembled WGS sequence"/>
</dbReference>
<name>A0AAW0PAL3_9GOBI</name>
<accession>A0AAW0PAL3</accession>
<reference evidence="3" key="1">
    <citation type="submission" date="2024-04" db="EMBL/GenBank/DDBJ databases">
        <title>Salinicola lusitanus LLJ914,a marine bacterium isolated from the Okinawa Trough.</title>
        <authorList>
            <person name="Li J."/>
        </authorList>
    </citation>
    <scope>NUCLEOTIDE SEQUENCE [LARGE SCALE GENOMIC DNA]</scope>
</reference>
<dbReference type="AlphaFoldDB" id="A0AAW0PAL3"/>
<feature type="region of interest" description="Disordered" evidence="1">
    <location>
        <begin position="63"/>
        <end position="169"/>
    </location>
</feature>
<comment type="caution">
    <text evidence="2">The sequence shown here is derived from an EMBL/GenBank/DDBJ whole genome shotgun (WGS) entry which is preliminary data.</text>
</comment>
<sequence length="169" mass="19837">MELAVPRWMCYIFQSGAGGFQKLTFDVSGAYWPPPLSSRTNICCSFRVGFGLQVFHSHPRPNLPNYIPQQRPQAHFPKPVKHKHRFIGQSIQKLQQQKDQQENHQEQDNRQQQENQQEQESQQEPENQQEQRTSKNQRTNVNSRTIKDRRTSRNKETGTTKGPRAERGR</sequence>
<evidence type="ECO:0000313" key="3">
    <source>
        <dbReference type="Proteomes" id="UP001460270"/>
    </source>
</evidence>
<evidence type="ECO:0000313" key="2">
    <source>
        <dbReference type="EMBL" id="KAK7922203.1"/>
    </source>
</evidence>
<proteinExistence type="predicted"/>
<gene>
    <name evidence="2" type="ORF">WMY93_009105</name>
</gene>
<organism evidence="2 3">
    <name type="scientific">Mugilogobius chulae</name>
    <name type="common">yellowstripe goby</name>
    <dbReference type="NCBI Taxonomy" id="88201"/>
    <lineage>
        <taxon>Eukaryota</taxon>
        <taxon>Metazoa</taxon>
        <taxon>Chordata</taxon>
        <taxon>Craniata</taxon>
        <taxon>Vertebrata</taxon>
        <taxon>Euteleostomi</taxon>
        <taxon>Actinopterygii</taxon>
        <taxon>Neopterygii</taxon>
        <taxon>Teleostei</taxon>
        <taxon>Neoteleostei</taxon>
        <taxon>Acanthomorphata</taxon>
        <taxon>Gobiaria</taxon>
        <taxon>Gobiiformes</taxon>
        <taxon>Gobioidei</taxon>
        <taxon>Gobiidae</taxon>
        <taxon>Gobionellinae</taxon>
        <taxon>Mugilogobius</taxon>
    </lineage>
</organism>